<evidence type="ECO:0000313" key="3">
    <source>
        <dbReference type="Proteomes" id="UP000007963"/>
    </source>
</evidence>
<protein>
    <submittedName>
        <fullName evidence="2">Uncharacterized protein</fullName>
    </submittedName>
</protein>
<proteinExistence type="predicted"/>
<name>Q0CXM6_ASPTN</name>
<dbReference type="AlphaFoldDB" id="Q0CXM6"/>
<evidence type="ECO:0000313" key="2">
    <source>
        <dbReference type="EMBL" id="EAU38315.1"/>
    </source>
</evidence>
<evidence type="ECO:0000256" key="1">
    <source>
        <dbReference type="SAM" id="MobiDB-lite"/>
    </source>
</evidence>
<dbReference type="GeneID" id="4315584"/>
<dbReference type="VEuPathDB" id="FungiDB:ATEG_01558"/>
<sequence length="123" mass="13293">MAHQPNADLYMTSSLFAILESSSDGRASLRGGGPIAGEPWAQSGQFLQLDRTVVRQIVTPKRSGGALSIAVILPGWGDEPRNGRSMEPPSQKRGSSKARTGDSLGTYQELIIREVEELVLRTE</sequence>
<accession>Q0CXM6</accession>
<gene>
    <name evidence="2" type="ORF">ATEG_01558</name>
</gene>
<organism evidence="2 3">
    <name type="scientific">Aspergillus terreus (strain NIH 2624 / FGSC A1156)</name>
    <dbReference type="NCBI Taxonomy" id="341663"/>
    <lineage>
        <taxon>Eukaryota</taxon>
        <taxon>Fungi</taxon>
        <taxon>Dikarya</taxon>
        <taxon>Ascomycota</taxon>
        <taxon>Pezizomycotina</taxon>
        <taxon>Eurotiomycetes</taxon>
        <taxon>Eurotiomycetidae</taxon>
        <taxon>Eurotiales</taxon>
        <taxon>Aspergillaceae</taxon>
        <taxon>Aspergillus</taxon>
        <taxon>Aspergillus subgen. Circumdati</taxon>
    </lineage>
</organism>
<dbReference type="EMBL" id="CH476595">
    <property type="protein sequence ID" value="EAU38315.1"/>
    <property type="molecule type" value="Genomic_DNA"/>
</dbReference>
<reference evidence="3" key="1">
    <citation type="submission" date="2005-09" db="EMBL/GenBank/DDBJ databases">
        <title>Annotation of the Aspergillus terreus NIH2624 genome.</title>
        <authorList>
            <person name="Birren B.W."/>
            <person name="Lander E.S."/>
            <person name="Galagan J.E."/>
            <person name="Nusbaum C."/>
            <person name="Devon K."/>
            <person name="Henn M."/>
            <person name="Ma L.-J."/>
            <person name="Jaffe D.B."/>
            <person name="Butler J."/>
            <person name="Alvarez P."/>
            <person name="Gnerre S."/>
            <person name="Grabherr M."/>
            <person name="Kleber M."/>
            <person name="Mauceli E.W."/>
            <person name="Brockman W."/>
            <person name="Rounsley S."/>
            <person name="Young S.K."/>
            <person name="LaButti K."/>
            <person name="Pushparaj V."/>
            <person name="DeCaprio D."/>
            <person name="Crawford M."/>
            <person name="Koehrsen M."/>
            <person name="Engels R."/>
            <person name="Montgomery P."/>
            <person name="Pearson M."/>
            <person name="Howarth C."/>
            <person name="Larson L."/>
            <person name="Luoma S."/>
            <person name="White J."/>
            <person name="Alvarado L."/>
            <person name="Kodira C.D."/>
            <person name="Zeng Q."/>
            <person name="Oleary S."/>
            <person name="Yandava C."/>
            <person name="Denning D.W."/>
            <person name="Nierman W.C."/>
            <person name="Milne T."/>
            <person name="Madden K."/>
        </authorList>
    </citation>
    <scope>NUCLEOTIDE SEQUENCE [LARGE SCALE GENOMIC DNA]</scope>
    <source>
        <strain evidence="3">NIH 2624 / FGSC A1156</strain>
    </source>
</reference>
<dbReference type="RefSeq" id="XP_001208923.1">
    <property type="nucleotide sequence ID" value="XM_001208923.1"/>
</dbReference>
<dbReference type="HOGENOM" id="CLU_2014803_0_0_1"/>
<feature type="region of interest" description="Disordered" evidence="1">
    <location>
        <begin position="75"/>
        <end position="105"/>
    </location>
</feature>
<dbReference type="Proteomes" id="UP000007963">
    <property type="component" value="Unassembled WGS sequence"/>
</dbReference>